<protein>
    <submittedName>
        <fullName evidence="1">Uncharacterized protein</fullName>
    </submittedName>
</protein>
<dbReference type="Proteomes" id="UP000839641">
    <property type="component" value="Unassembled WGS sequence"/>
</dbReference>
<sequence length="73" mass="8249">MLLVDISSQHKKIPSAKNVIQITIKQGSENVCDAFENPPTLCGKGFCCDDFYKSTLTQRFSCLKHPEHNDKYS</sequence>
<dbReference type="AlphaFoldDB" id="A0A5Y2QNT5"/>
<gene>
    <name evidence="1" type="ORF">FLP03_14930</name>
</gene>
<dbReference type="EMBL" id="AAILJL010000011">
    <property type="protein sequence ID" value="ECF4923470.1"/>
    <property type="molecule type" value="Genomic_DNA"/>
</dbReference>
<evidence type="ECO:0000313" key="1">
    <source>
        <dbReference type="EMBL" id="ECF4923470.1"/>
    </source>
</evidence>
<proteinExistence type="predicted"/>
<reference evidence="1" key="1">
    <citation type="submission" date="2019-07" db="EMBL/GenBank/DDBJ databases">
        <authorList>
            <consortium name="GenomeTrakr network: Whole genome sequencing for foodborne pathogen traceback"/>
        </authorList>
    </citation>
    <scope>NUCLEOTIDE SEQUENCE [LARGE SCALE GENOMIC DNA]</scope>
    <source>
        <strain evidence="1">FDA00014297</strain>
    </source>
</reference>
<comment type="caution">
    <text evidence="1">The sequence shown here is derived from an EMBL/GenBank/DDBJ whole genome shotgun (WGS) entry which is preliminary data.</text>
</comment>
<organism evidence="1">
    <name type="scientific">Salmonella enterica subsp. arizonae</name>
    <dbReference type="NCBI Taxonomy" id="59203"/>
    <lineage>
        <taxon>Bacteria</taxon>
        <taxon>Pseudomonadati</taxon>
        <taxon>Pseudomonadota</taxon>
        <taxon>Gammaproteobacteria</taxon>
        <taxon>Enterobacterales</taxon>
        <taxon>Enterobacteriaceae</taxon>
        <taxon>Salmonella</taxon>
    </lineage>
</organism>
<accession>A0A5Y2QNT5</accession>
<name>A0A5Y2QNT5_SALER</name>